<dbReference type="EMBL" id="CASHTH010004165">
    <property type="protein sequence ID" value="CAI8054252.1"/>
    <property type="molecule type" value="Genomic_DNA"/>
</dbReference>
<feature type="repeat" description="WD" evidence="8">
    <location>
        <begin position="75"/>
        <end position="109"/>
    </location>
</feature>
<sequence length="259" mass="28258">MSRFKTSKYKNAYSYVYKKEFWINDLKVGSNLKSNSNHIKASCSFIAFHHDSTSVGSLAVLPLDSCGRFTSFPLVSGHSGFVTDFDFSSFHDNLLATGGEDCLVKIWSIPGGGVSGSLTTPTSTLSHMEAKVENLLFHPTADNILGIAAGTAVKVWDVEHTAEKYALGGHEEAVQSFSWHGDGSQLASICKSKNQKKIRIFDPRAGTCVSVSVPYSSLVRDELMIFMSAGGVWSQWAERRRESSGWETVTTSQLPASTL</sequence>
<evidence type="ECO:0000256" key="8">
    <source>
        <dbReference type="PROSITE-ProRule" id="PRU00221"/>
    </source>
</evidence>
<comment type="function">
    <text evidence="7">F-actin regulator involved in anterograde Golgi to endosome transport: upon ubiquitination via 'Lys-33'-linked ubiquitin chains by the BCR(KLHL20) E3 ubiquitin ligase complex, interacts with EPS15 and localizes to the trans-Golgi network, where it promotes actin polymerization, thereby facilitating post-Golgi trafficking. May play a role in the maintenance of the Golgi apparatus morphology.</text>
</comment>
<keyword evidence="12" id="KW-1185">Reference proteome</keyword>
<name>A0AA35XKD6_GEOBA</name>
<dbReference type="AlphaFoldDB" id="A0AA35XKD6"/>
<dbReference type="InterPro" id="IPR015943">
    <property type="entry name" value="WD40/YVTN_repeat-like_dom_sf"/>
</dbReference>
<dbReference type="InterPro" id="IPR001680">
    <property type="entry name" value="WD40_rpt"/>
</dbReference>
<reference evidence="11" key="1">
    <citation type="submission" date="2023-03" db="EMBL/GenBank/DDBJ databases">
        <authorList>
            <person name="Steffen K."/>
            <person name="Cardenas P."/>
        </authorList>
    </citation>
    <scope>NUCLEOTIDE SEQUENCE</scope>
</reference>
<dbReference type="InterPro" id="IPR036322">
    <property type="entry name" value="WD40_repeat_dom_sf"/>
</dbReference>
<keyword evidence="4 8" id="KW-0853">WD repeat</keyword>
<evidence type="ECO:0000256" key="4">
    <source>
        <dbReference type="ARBA" id="ARBA00022574"/>
    </source>
</evidence>
<feature type="domain" description="DUF1899" evidence="10">
    <location>
        <begin position="3"/>
        <end position="67"/>
    </location>
</feature>
<dbReference type="GO" id="GO:0003779">
    <property type="term" value="F:actin binding"/>
    <property type="evidence" value="ECO:0007669"/>
    <property type="project" value="UniProtKB-KW"/>
</dbReference>
<comment type="similarity">
    <text evidence="2 9">Belongs to the WD repeat coronin family.</text>
</comment>
<evidence type="ECO:0000256" key="5">
    <source>
        <dbReference type="ARBA" id="ARBA00022737"/>
    </source>
</evidence>
<dbReference type="PANTHER" id="PTHR10856">
    <property type="entry name" value="CORONIN"/>
    <property type="match status" value="1"/>
</dbReference>
<dbReference type="Pfam" id="PF08953">
    <property type="entry name" value="DUF1899"/>
    <property type="match status" value="1"/>
</dbReference>
<dbReference type="PANTHER" id="PTHR10856:SF20">
    <property type="entry name" value="CORONIN-7"/>
    <property type="match status" value="1"/>
</dbReference>
<evidence type="ECO:0000259" key="10">
    <source>
        <dbReference type="SMART" id="SM01166"/>
    </source>
</evidence>
<evidence type="ECO:0000313" key="12">
    <source>
        <dbReference type="Proteomes" id="UP001174909"/>
    </source>
</evidence>
<dbReference type="PROSITE" id="PS50082">
    <property type="entry name" value="WD_REPEATS_2"/>
    <property type="match status" value="1"/>
</dbReference>
<proteinExistence type="inferred from homology"/>
<evidence type="ECO:0000256" key="6">
    <source>
        <dbReference type="ARBA" id="ARBA00023203"/>
    </source>
</evidence>
<dbReference type="SMART" id="SM01166">
    <property type="entry name" value="DUF1899"/>
    <property type="match status" value="1"/>
</dbReference>
<evidence type="ECO:0000256" key="2">
    <source>
        <dbReference type="ARBA" id="ARBA00009482"/>
    </source>
</evidence>
<keyword evidence="3" id="KW-0963">Cytoplasm</keyword>
<evidence type="ECO:0000256" key="1">
    <source>
        <dbReference type="ARBA" id="ARBA00004496"/>
    </source>
</evidence>
<dbReference type="InterPro" id="IPR015048">
    <property type="entry name" value="DUF1899"/>
</dbReference>
<keyword evidence="5 9" id="KW-0677">Repeat</keyword>
<dbReference type="GO" id="GO:0005737">
    <property type="term" value="C:cytoplasm"/>
    <property type="evidence" value="ECO:0007669"/>
    <property type="project" value="UniProtKB-SubCell"/>
</dbReference>
<evidence type="ECO:0000256" key="9">
    <source>
        <dbReference type="RuleBase" id="RU280818"/>
    </source>
</evidence>
<evidence type="ECO:0000256" key="3">
    <source>
        <dbReference type="ARBA" id="ARBA00022490"/>
    </source>
</evidence>
<keyword evidence="6" id="KW-0009">Actin-binding</keyword>
<dbReference type="Gene3D" id="2.130.10.10">
    <property type="entry name" value="YVTN repeat-like/Quinoprotein amine dehydrogenase"/>
    <property type="match status" value="1"/>
</dbReference>
<evidence type="ECO:0000256" key="7">
    <source>
        <dbReference type="ARBA" id="ARBA00024838"/>
    </source>
</evidence>
<dbReference type="Pfam" id="PF00400">
    <property type="entry name" value="WD40"/>
    <property type="match status" value="2"/>
</dbReference>
<dbReference type="PROSITE" id="PS50294">
    <property type="entry name" value="WD_REPEATS_REGION"/>
    <property type="match status" value="1"/>
</dbReference>
<comment type="subcellular location">
    <subcellularLocation>
        <location evidence="1">Cytoplasm</location>
    </subcellularLocation>
</comment>
<dbReference type="SUPFAM" id="SSF50978">
    <property type="entry name" value="WD40 repeat-like"/>
    <property type="match status" value="1"/>
</dbReference>
<dbReference type="InterPro" id="IPR015505">
    <property type="entry name" value="Coronin"/>
</dbReference>
<dbReference type="Proteomes" id="UP001174909">
    <property type="component" value="Unassembled WGS sequence"/>
</dbReference>
<comment type="caution">
    <text evidence="11">The sequence shown here is derived from an EMBL/GenBank/DDBJ whole genome shotgun (WGS) entry which is preliminary data.</text>
</comment>
<protein>
    <recommendedName>
        <fullName evidence="9">Coronin</fullName>
    </recommendedName>
</protein>
<gene>
    <name evidence="11" type="ORF">GBAR_LOCUS29634</name>
</gene>
<accession>A0AA35XKD6</accession>
<dbReference type="SMART" id="SM00320">
    <property type="entry name" value="WD40"/>
    <property type="match status" value="3"/>
</dbReference>
<evidence type="ECO:0000313" key="11">
    <source>
        <dbReference type="EMBL" id="CAI8054252.1"/>
    </source>
</evidence>
<organism evidence="11 12">
    <name type="scientific">Geodia barretti</name>
    <name type="common">Barrett's horny sponge</name>
    <dbReference type="NCBI Taxonomy" id="519541"/>
    <lineage>
        <taxon>Eukaryota</taxon>
        <taxon>Metazoa</taxon>
        <taxon>Porifera</taxon>
        <taxon>Demospongiae</taxon>
        <taxon>Heteroscleromorpha</taxon>
        <taxon>Tetractinellida</taxon>
        <taxon>Astrophorina</taxon>
        <taxon>Geodiidae</taxon>
        <taxon>Geodia</taxon>
    </lineage>
</organism>